<protein>
    <recommendedName>
        <fullName evidence="1">DUF4371 domain-containing protein</fullName>
    </recommendedName>
</protein>
<evidence type="ECO:0000259" key="1">
    <source>
        <dbReference type="Pfam" id="PF14291"/>
    </source>
</evidence>
<evidence type="ECO:0000313" key="3">
    <source>
        <dbReference type="Proteomes" id="UP000215914"/>
    </source>
</evidence>
<dbReference type="EMBL" id="MNCJ02000323">
    <property type="protein sequence ID" value="KAF5794027.1"/>
    <property type="molecule type" value="Genomic_DNA"/>
</dbReference>
<dbReference type="PANTHER" id="PTHR45749">
    <property type="match status" value="1"/>
</dbReference>
<dbReference type="Gramene" id="mRNA:HanXRQr2_Chr08g0323521">
    <property type="protein sequence ID" value="CDS:HanXRQr2_Chr08g0323521.1"/>
    <property type="gene ID" value="HanXRQr2_Chr08g0323521"/>
</dbReference>
<dbReference type="InterPro" id="IPR025398">
    <property type="entry name" value="DUF4371"/>
</dbReference>
<comment type="caution">
    <text evidence="2">The sequence shown here is derived from an EMBL/GenBank/DDBJ whole genome shotgun (WGS) entry which is preliminary data.</text>
</comment>
<name>A0A9K3IC23_HELAN</name>
<dbReference type="PANTHER" id="PTHR45749:SF31">
    <property type="entry name" value="ZINC FINGER MYM-TYPE PROTEIN 1-LIKE"/>
    <property type="match status" value="1"/>
</dbReference>
<dbReference type="AlphaFoldDB" id="A0A9K3IC23"/>
<evidence type="ECO:0000313" key="2">
    <source>
        <dbReference type="EMBL" id="KAF5794027.1"/>
    </source>
</evidence>
<gene>
    <name evidence="2" type="ORF">HanXRQr2_Chr08g0323521</name>
</gene>
<reference evidence="2" key="1">
    <citation type="journal article" date="2017" name="Nature">
        <title>The sunflower genome provides insights into oil metabolism, flowering and Asterid evolution.</title>
        <authorList>
            <person name="Badouin H."/>
            <person name="Gouzy J."/>
            <person name="Grassa C.J."/>
            <person name="Murat F."/>
            <person name="Staton S.E."/>
            <person name="Cottret L."/>
            <person name="Lelandais-Briere C."/>
            <person name="Owens G.L."/>
            <person name="Carrere S."/>
            <person name="Mayjonade B."/>
            <person name="Legrand L."/>
            <person name="Gill N."/>
            <person name="Kane N.C."/>
            <person name="Bowers J.E."/>
            <person name="Hubner S."/>
            <person name="Bellec A."/>
            <person name="Berard A."/>
            <person name="Berges H."/>
            <person name="Blanchet N."/>
            <person name="Boniface M.C."/>
            <person name="Brunel D."/>
            <person name="Catrice O."/>
            <person name="Chaidir N."/>
            <person name="Claudel C."/>
            <person name="Donnadieu C."/>
            <person name="Faraut T."/>
            <person name="Fievet G."/>
            <person name="Helmstetter N."/>
            <person name="King M."/>
            <person name="Knapp S.J."/>
            <person name="Lai Z."/>
            <person name="Le Paslier M.C."/>
            <person name="Lippi Y."/>
            <person name="Lorenzon L."/>
            <person name="Mandel J.R."/>
            <person name="Marage G."/>
            <person name="Marchand G."/>
            <person name="Marquand E."/>
            <person name="Bret-Mestries E."/>
            <person name="Morien E."/>
            <person name="Nambeesan S."/>
            <person name="Nguyen T."/>
            <person name="Pegot-Espagnet P."/>
            <person name="Pouilly N."/>
            <person name="Raftis F."/>
            <person name="Sallet E."/>
            <person name="Schiex T."/>
            <person name="Thomas J."/>
            <person name="Vandecasteele C."/>
            <person name="Vares D."/>
            <person name="Vear F."/>
            <person name="Vautrin S."/>
            <person name="Crespi M."/>
            <person name="Mangin B."/>
            <person name="Burke J.M."/>
            <person name="Salse J."/>
            <person name="Munos S."/>
            <person name="Vincourt P."/>
            <person name="Rieseberg L.H."/>
            <person name="Langlade N.B."/>
        </authorList>
    </citation>
    <scope>NUCLEOTIDE SEQUENCE</scope>
    <source>
        <tissue evidence="2">Leaves</tissue>
    </source>
</reference>
<dbReference type="Proteomes" id="UP000215914">
    <property type="component" value="Unassembled WGS sequence"/>
</dbReference>
<proteinExistence type="predicted"/>
<feature type="domain" description="DUF4371" evidence="1">
    <location>
        <begin position="3"/>
        <end position="141"/>
    </location>
</feature>
<organism evidence="2 3">
    <name type="scientific">Helianthus annuus</name>
    <name type="common">Common sunflower</name>
    <dbReference type="NCBI Taxonomy" id="4232"/>
    <lineage>
        <taxon>Eukaryota</taxon>
        <taxon>Viridiplantae</taxon>
        <taxon>Streptophyta</taxon>
        <taxon>Embryophyta</taxon>
        <taxon>Tracheophyta</taxon>
        <taxon>Spermatophyta</taxon>
        <taxon>Magnoliopsida</taxon>
        <taxon>eudicotyledons</taxon>
        <taxon>Gunneridae</taxon>
        <taxon>Pentapetalae</taxon>
        <taxon>asterids</taxon>
        <taxon>campanulids</taxon>
        <taxon>Asterales</taxon>
        <taxon>Asteraceae</taxon>
        <taxon>Asteroideae</taxon>
        <taxon>Heliantheae alliance</taxon>
        <taxon>Heliantheae</taxon>
        <taxon>Helianthus</taxon>
    </lineage>
</organism>
<dbReference type="Pfam" id="PF14291">
    <property type="entry name" value="DUF4371"/>
    <property type="match status" value="1"/>
</dbReference>
<accession>A0A9K3IC23</accession>
<reference evidence="2" key="2">
    <citation type="submission" date="2020-06" db="EMBL/GenBank/DDBJ databases">
        <title>Helianthus annuus Genome sequencing and assembly Release 2.</title>
        <authorList>
            <person name="Gouzy J."/>
            <person name="Langlade N."/>
            <person name="Munos S."/>
        </authorList>
    </citation>
    <scope>NUCLEOTIDE SEQUENCE</scope>
    <source>
        <tissue evidence="2">Leaves</tissue>
    </source>
</reference>
<keyword evidence="3" id="KW-1185">Reference proteome</keyword>
<sequence length="145" mass="16141">MGSVRSARFCLENSLPFRGHDESEKSLNKGIFLSVLKLISENNPDIGEYTLGKAKKNNKMTAPSIQKEIIDCYAKKVTKMICEEIKDNVFGLLVDESSDVSLKEQMAVVVRYVDRLGVVKESLIGIAHVRNTYSLTLKADLSTTI</sequence>